<evidence type="ECO:0000259" key="1">
    <source>
        <dbReference type="Pfam" id="PF17262"/>
    </source>
</evidence>
<feature type="domain" description="Cas6b C-terminal" evidence="1">
    <location>
        <begin position="109"/>
        <end position="221"/>
    </location>
</feature>
<dbReference type="Pfam" id="PF17955">
    <property type="entry name" value="Cas6b_N"/>
    <property type="match status" value="1"/>
</dbReference>
<name>A0A316DHH2_9BACT</name>
<dbReference type="OrthoDB" id="656505at2"/>
<dbReference type="InterPro" id="IPR020209">
    <property type="entry name" value="Cas6b_C"/>
</dbReference>
<organism evidence="3 4">
    <name type="scientific">Arcicella aurantiaca</name>
    <dbReference type="NCBI Taxonomy" id="591202"/>
    <lineage>
        <taxon>Bacteria</taxon>
        <taxon>Pseudomonadati</taxon>
        <taxon>Bacteroidota</taxon>
        <taxon>Cytophagia</taxon>
        <taxon>Cytophagales</taxon>
        <taxon>Flectobacillaceae</taxon>
        <taxon>Arcicella</taxon>
    </lineage>
</organism>
<accession>A0A316DHH2</accession>
<protein>
    <recommendedName>
        <fullName evidence="5">DNA repair protein</fullName>
    </recommendedName>
</protein>
<dbReference type="Pfam" id="PF17262">
    <property type="entry name" value="Cas6b_C"/>
    <property type="match status" value="1"/>
</dbReference>
<sequence length="224" mass="26279">MIKIRFLKIQFDTEIEAYEIPAFRGAVIAKAGNEHIIFHNHLNDREFLYGYPVIQYKRIGKNPAIICIDYGVEEIHHLFNNTNMEIVIGQRPVSLVVKNLQMQQYNLQVWEKHFEYRLYNWLALNQENYEKYQALKDELAQTIFLENILKANIISFAKGVKWDIDKQISLRIDELIKAKIVPYKQQKLLAFDIRFRSNVFLPDFVGLGKGVSLGFGTVSQIKNR</sequence>
<dbReference type="Proteomes" id="UP000245489">
    <property type="component" value="Unassembled WGS sequence"/>
</dbReference>
<comment type="caution">
    <text evidence="3">The sequence shown here is derived from an EMBL/GenBank/DDBJ whole genome shotgun (WGS) entry which is preliminary data.</text>
</comment>
<keyword evidence="4" id="KW-1185">Reference proteome</keyword>
<evidence type="ECO:0008006" key="5">
    <source>
        <dbReference type="Google" id="ProtNLM"/>
    </source>
</evidence>
<evidence type="ECO:0000259" key="2">
    <source>
        <dbReference type="Pfam" id="PF17955"/>
    </source>
</evidence>
<gene>
    <name evidence="3" type="ORF">LV89_04630</name>
</gene>
<dbReference type="EMBL" id="QGGO01000040">
    <property type="protein sequence ID" value="PWK16972.1"/>
    <property type="molecule type" value="Genomic_DNA"/>
</dbReference>
<evidence type="ECO:0000313" key="4">
    <source>
        <dbReference type="Proteomes" id="UP000245489"/>
    </source>
</evidence>
<dbReference type="InterPro" id="IPR041528">
    <property type="entry name" value="Cas6b_N"/>
</dbReference>
<feature type="domain" description="Cas6b N-terminal" evidence="2">
    <location>
        <begin position="3"/>
        <end position="105"/>
    </location>
</feature>
<dbReference type="AlphaFoldDB" id="A0A316DHH2"/>
<dbReference type="RefSeq" id="WP_109745276.1">
    <property type="nucleotide sequence ID" value="NZ_QGGO01000040.1"/>
</dbReference>
<evidence type="ECO:0000313" key="3">
    <source>
        <dbReference type="EMBL" id="PWK16972.1"/>
    </source>
</evidence>
<proteinExistence type="predicted"/>
<reference evidence="3 4" key="1">
    <citation type="submission" date="2018-05" db="EMBL/GenBank/DDBJ databases">
        <title>Genomic Encyclopedia of Archaeal and Bacterial Type Strains, Phase II (KMG-II): from individual species to whole genera.</title>
        <authorList>
            <person name="Goeker M."/>
        </authorList>
    </citation>
    <scope>NUCLEOTIDE SEQUENCE [LARGE SCALE GENOMIC DNA]</scope>
    <source>
        <strain evidence="3 4">DSM 22214</strain>
    </source>
</reference>